<name>A0A5B8UDE3_9BACT</name>
<sequence>MNEVITNNPKKRDEALAALHQVIDPEIGLNIVDLGLLYQIDFDEGNKIVFISMTLTTQFCPMGDSIRSNAGQAMQQAFPDYTIDIDLVFDPPWSPERISEQGQEFLNR</sequence>
<dbReference type="AlphaFoldDB" id="A0A5B8UDE3"/>
<dbReference type="EMBL" id="CP042433">
    <property type="protein sequence ID" value="QEC54584.1"/>
    <property type="molecule type" value="Genomic_DNA"/>
</dbReference>
<reference evidence="2 3" key="1">
    <citation type="journal article" date="2015" name="Int. J. Syst. Evol. Microbiol.">
        <title>Flavisolibacter ginsenosidimutans sp. nov., with ginsenoside-converting activity isolated from soil used for cultivating ginseng.</title>
        <authorList>
            <person name="Zhao Y."/>
            <person name="Liu Q."/>
            <person name="Kang M.S."/>
            <person name="Jin F."/>
            <person name="Yu H."/>
            <person name="Im W.T."/>
        </authorList>
    </citation>
    <scope>NUCLEOTIDE SEQUENCE [LARGE SCALE GENOMIC DNA]</scope>
    <source>
        <strain evidence="2 3">Gsoil 636</strain>
    </source>
</reference>
<dbReference type="KEGG" id="fgg:FSB75_01275"/>
<dbReference type="Proteomes" id="UP000321204">
    <property type="component" value="Chromosome"/>
</dbReference>
<feature type="domain" description="MIP18 family-like" evidence="1">
    <location>
        <begin position="13"/>
        <end position="79"/>
    </location>
</feature>
<proteinExistence type="predicted"/>
<dbReference type="Gene3D" id="3.30.300.130">
    <property type="entry name" value="Fe-S cluster assembly (FSCA)"/>
    <property type="match status" value="1"/>
</dbReference>
<dbReference type="PANTHER" id="PTHR42831">
    <property type="entry name" value="FE-S PROTEIN MATURATION AUXILIARY FACTOR YITW"/>
    <property type="match status" value="1"/>
</dbReference>
<dbReference type="InterPro" id="IPR002744">
    <property type="entry name" value="MIP18-like"/>
</dbReference>
<accession>A0A5B8UDE3</accession>
<keyword evidence="3" id="KW-1185">Reference proteome</keyword>
<dbReference type="Pfam" id="PF01883">
    <property type="entry name" value="FeS_assembly_P"/>
    <property type="match status" value="1"/>
</dbReference>
<dbReference type="SUPFAM" id="SSF117916">
    <property type="entry name" value="Fe-S cluster assembly (FSCA) domain-like"/>
    <property type="match status" value="1"/>
</dbReference>
<evidence type="ECO:0000259" key="1">
    <source>
        <dbReference type="Pfam" id="PF01883"/>
    </source>
</evidence>
<dbReference type="InterPro" id="IPR052339">
    <property type="entry name" value="Fe-S_Maturation_MIP18"/>
</dbReference>
<evidence type="ECO:0000313" key="3">
    <source>
        <dbReference type="Proteomes" id="UP000321204"/>
    </source>
</evidence>
<dbReference type="RefSeq" id="WP_146781648.1">
    <property type="nucleotide sequence ID" value="NZ_BAABIO010000006.1"/>
</dbReference>
<dbReference type="OrthoDB" id="9805360at2"/>
<organism evidence="2 3">
    <name type="scientific">Flavisolibacter ginsenosidimutans</name>
    <dbReference type="NCBI Taxonomy" id="661481"/>
    <lineage>
        <taxon>Bacteria</taxon>
        <taxon>Pseudomonadati</taxon>
        <taxon>Bacteroidota</taxon>
        <taxon>Chitinophagia</taxon>
        <taxon>Chitinophagales</taxon>
        <taxon>Chitinophagaceae</taxon>
        <taxon>Flavisolibacter</taxon>
    </lineage>
</organism>
<protein>
    <submittedName>
        <fullName evidence="2">Metal-sulfur cluster assembly factor</fullName>
    </submittedName>
</protein>
<evidence type="ECO:0000313" key="2">
    <source>
        <dbReference type="EMBL" id="QEC54584.1"/>
    </source>
</evidence>
<dbReference type="InterPro" id="IPR034904">
    <property type="entry name" value="FSCA_dom_sf"/>
</dbReference>
<gene>
    <name evidence="2" type="ORF">FSB75_01275</name>
</gene>
<dbReference type="PANTHER" id="PTHR42831:SF1">
    <property type="entry name" value="FE-S PROTEIN MATURATION AUXILIARY FACTOR YITW"/>
    <property type="match status" value="1"/>
</dbReference>